<reference evidence="1" key="1">
    <citation type="submission" date="2020-04" db="EMBL/GenBank/DDBJ databases">
        <authorList>
            <person name="Chiriac C."/>
            <person name="Salcher M."/>
            <person name="Ghai R."/>
            <person name="Kavagutti S V."/>
        </authorList>
    </citation>
    <scope>NUCLEOTIDE SEQUENCE</scope>
</reference>
<dbReference type="InterPro" id="IPR029044">
    <property type="entry name" value="Nucleotide-diphossugar_trans"/>
</dbReference>
<proteinExistence type="predicted"/>
<sequence length="261" mass="30240">MQNSKKLEKSRGIVAFAKNTETTDYISIAKNTLSVASKVLHLPHTIITDVDDSEFINSRYDVDTESFVQWRNYGRHLAYDMSPYDETIVIDADYLVLDNSLRGIFDQPWDYLLQRKSHALTVEWETKMGNTSLPYVWATVFAFRKTERAKIFFDLVERVYTNYRYYRALFNIKERNYRNDYAFAIADIILNGYAISNNGIAGSMLAINQPINSIEIKDKQLLVKDSNRAYVVPRTNLHIMSKAYLQSANFAKLIEQLNEPA</sequence>
<accession>A0A6J5LG77</accession>
<evidence type="ECO:0000313" key="1">
    <source>
        <dbReference type="EMBL" id="CAB4133708.1"/>
    </source>
</evidence>
<dbReference type="EMBL" id="LR796274">
    <property type="protein sequence ID" value="CAB4133708.1"/>
    <property type="molecule type" value="Genomic_DNA"/>
</dbReference>
<name>A0A6J5LG77_9CAUD</name>
<organism evidence="1">
    <name type="scientific">uncultured Caudovirales phage</name>
    <dbReference type="NCBI Taxonomy" id="2100421"/>
    <lineage>
        <taxon>Viruses</taxon>
        <taxon>Duplodnaviria</taxon>
        <taxon>Heunggongvirae</taxon>
        <taxon>Uroviricota</taxon>
        <taxon>Caudoviricetes</taxon>
        <taxon>Peduoviridae</taxon>
        <taxon>Maltschvirus</taxon>
        <taxon>Maltschvirus maltsch</taxon>
    </lineage>
</organism>
<gene>
    <name evidence="1" type="ORF">UFOVP257_430</name>
</gene>
<dbReference type="SUPFAM" id="SSF53448">
    <property type="entry name" value="Nucleotide-diphospho-sugar transferases"/>
    <property type="match status" value="1"/>
</dbReference>
<protein>
    <submittedName>
        <fullName evidence="1">Uncharacterized protein</fullName>
    </submittedName>
</protein>